<comment type="caution">
    <text evidence="2">The sequence shown here is derived from an EMBL/GenBank/DDBJ whole genome shotgun (WGS) entry which is preliminary data.</text>
</comment>
<proteinExistence type="predicted"/>
<evidence type="ECO:0000313" key="2">
    <source>
        <dbReference type="EMBL" id="MFD0782773.1"/>
    </source>
</evidence>
<feature type="chain" id="PRO_5046596999" evidence="1">
    <location>
        <begin position="21"/>
        <end position="53"/>
    </location>
</feature>
<protein>
    <submittedName>
        <fullName evidence="2">Uncharacterized protein</fullName>
    </submittedName>
</protein>
<gene>
    <name evidence="2" type="ORF">ACFQZ8_02355</name>
</gene>
<feature type="signal peptide" evidence="1">
    <location>
        <begin position="1"/>
        <end position="20"/>
    </location>
</feature>
<reference evidence="3" key="1">
    <citation type="journal article" date="2019" name="Int. J. Syst. Evol. Microbiol.">
        <title>The Global Catalogue of Microorganisms (GCM) 10K type strain sequencing project: providing services to taxonomists for standard genome sequencing and annotation.</title>
        <authorList>
            <consortium name="The Broad Institute Genomics Platform"/>
            <consortium name="The Broad Institute Genome Sequencing Center for Infectious Disease"/>
            <person name="Wu L."/>
            <person name="Ma J."/>
        </authorList>
    </citation>
    <scope>NUCLEOTIDE SEQUENCE [LARGE SCALE GENOMIC DNA]</scope>
    <source>
        <strain evidence="3">JCM 32148</strain>
    </source>
</reference>
<sequence>MVNAKAAKAMAMLGVTQALALVPKTGAASVASVMTGKRAIHAPVATAPSGHEP</sequence>
<keyword evidence="1" id="KW-0732">Signal</keyword>
<accession>A0ABW2ZWA4</accession>
<dbReference type="EMBL" id="JBHTHM010000041">
    <property type="protein sequence ID" value="MFD0782773.1"/>
    <property type="molecule type" value="Genomic_DNA"/>
</dbReference>
<name>A0ABW2ZWA4_9ACTN</name>
<evidence type="ECO:0000313" key="3">
    <source>
        <dbReference type="Proteomes" id="UP001597053"/>
    </source>
</evidence>
<organism evidence="2 3">
    <name type="scientific">Micromonospora azadirachtae</name>
    <dbReference type="NCBI Taxonomy" id="1970735"/>
    <lineage>
        <taxon>Bacteria</taxon>
        <taxon>Bacillati</taxon>
        <taxon>Actinomycetota</taxon>
        <taxon>Actinomycetes</taxon>
        <taxon>Micromonosporales</taxon>
        <taxon>Micromonosporaceae</taxon>
        <taxon>Micromonospora</taxon>
    </lineage>
</organism>
<evidence type="ECO:0000256" key="1">
    <source>
        <dbReference type="SAM" id="SignalP"/>
    </source>
</evidence>
<keyword evidence="3" id="KW-1185">Reference proteome</keyword>
<dbReference type="Proteomes" id="UP001597053">
    <property type="component" value="Unassembled WGS sequence"/>
</dbReference>